<dbReference type="SMART" id="SM00181">
    <property type="entry name" value="EGF"/>
    <property type="match status" value="7"/>
</dbReference>
<dbReference type="Pfam" id="PF05914">
    <property type="entry name" value="RIB43A"/>
    <property type="match status" value="1"/>
</dbReference>
<feature type="domain" description="EGF-like" evidence="10">
    <location>
        <begin position="184"/>
        <end position="217"/>
    </location>
</feature>
<dbReference type="PANTHER" id="PTHR24047:SF32">
    <property type="entry name" value="FI01909P-RELATED"/>
    <property type="match status" value="1"/>
</dbReference>
<keyword evidence="6" id="KW-0969">Cilium</keyword>
<evidence type="ECO:0000256" key="5">
    <source>
        <dbReference type="ARBA" id="ARBA00023054"/>
    </source>
</evidence>
<dbReference type="VEuPathDB" id="VectorBase:RPRC004337"/>
<dbReference type="PANTHER" id="PTHR24047">
    <property type="entry name" value="FI01909P-RELATED"/>
    <property type="match status" value="1"/>
</dbReference>
<evidence type="ECO:0000256" key="3">
    <source>
        <dbReference type="ARBA" id="ARBA00022490"/>
    </source>
</evidence>
<evidence type="ECO:0000259" key="10">
    <source>
        <dbReference type="SMART" id="SM00181"/>
    </source>
</evidence>
<keyword evidence="3" id="KW-0963">Cytoplasm</keyword>
<dbReference type="EnsemblMetazoa" id="RPRC004337-RA">
    <property type="protein sequence ID" value="RPRC004337-PA"/>
    <property type="gene ID" value="RPRC004337"/>
</dbReference>
<organism evidence="11 12">
    <name type="scientific">Rhodnius prolixus</name>
    <name type="common">Triatomid bug</name>
    <dbReference type="NCBI Taxonomy" id="13249"/>
    <lineage>
        <taxon>Eukaryota</taxon>
        <taxon>Metazoa</taxon>
        <taxon>Ecdysozoa</taxon>
        <taxon>Arthropoda</taxon>
        <taxon>Hexapoda</taxon>
        <taxon>Insecta</taxon>
        <taxon>Pterygota</taxon>
        <taxon>Neoptera</taxon>
        <taxon>Paraneoptera</taxon>
        <taxon>Hemiptera</taxon>
        <taxon>Heteroptera</taxon>
        <taxon>Panheteroptera</taxon>
        <taxon>Cimicomorpha</taxon>
        <taxon>Reduviidae</taxon>
        <taxon>Triatominae</taxon>
        <taxon>Rhodnius</taxon>
    </lineage>
</organism>
<dbReference type="STRING" id="13249.T1HJW5"/>
<keyword evidence="12" id="KW-1185">Reference proteome</keyword>
<evidence type="ECO:0000256" key="6">
    <source>
        <dbReference type="ARBA" id="ARBA00023069"/>
    </source>
</evidence>
<feature type="domain" description="EGF-like" evidence="10">
    <location>
        <begin position="318"/>
        <end position="349"/>
    </location>
</feature>
<keyword evidence="7" id="KW-0206">Cytoskeleton</keyword>
<keyword evidence="4" id="KW-0282">Flagellum</keyword>
<evidence type="ECO:0000256" key="4">
    <source>
        <dbReference type="ARBA" id="ARBA00022846"/>
    </source>
</evidence>
<protein>
    <recommendedName>
        <fullName evidence="10">EGF-like domain-containing protein</fullName>
    </recommendedName>
</protein>
<evidence type="ECO:0000313" key="11">
    <source>
        <dbReference type="EnsemblMetazoa" id="RPRC004337-PA"/>
    </source>
</evidence>
<dbReference type="Proteomes" id="UP000015103">
    <property type="component" value="Unassembled WGS sequence"/>
</dbReference>
<comment type="subunit">
    <text evidence="9">Microtubule inner protein component of sperm flagellar doublet microtubules.</text>
</comment>
<evidence type="ECO:0000256" key="9">
    <source>
        <dbReference type="ARBA" id="ARBA00046435"/>
    </source>
</evidence>
<evidence type="ECO:0000256" key="7">
    <source>
        <dbReference type="ARBA" id="ARBA00023212"/>
    </source>
</evidence>
<dbReference type="EMBL" id="ACPB03018401">
    <property type="status" value="NOT_ANNOTATED_CDS"/>
    <property type="molecule type" value="Genomic_DNA"/>
</dbReference>
<evidence type="ECO:0000256" key="8">
    <source>
        <dbReference type="ARBA" id="ARBA00023273"/>
    </source>
</evidence>
<feature type="domain" description="EGF-like" evidence="10">
    <location>
        <begin position="285"/>
        <end position="316"/>
    </location>
</feature>
<accession>T1HJW5</accession>
<dbReference type="Pfam" id="PF02363">
    <property type="entry name" value="C_tripleX"/>
    <property type="match status" value="8"/>
</dbReference>
<evidence type="ECO:0000313" key="12">
    <source>
        <dbReference type="Proteomes" id="UP000015103"/>
    </source>
</evidence>
<dbReference type="AlphaFoldDB" id="T1HJW5"/>
<keyword evidence="8" id="KW-0966">Cell projection</keyword>
<feature type="domain" description="EGF-like" evidence="10">
    <location>
        <begin position="112"/>
        <end position="147"/>
    </location>
</feature>
<feature type="domain" description="EGF-like" evidence="10">
    <location>
        <begin position="250"/>
        <end position="283"/>
    </location>
</feature>
<evidence type="ECO:0000256" key="1">
    <source>
        <dbReference type="ARBA" id="ARBA00004611"/>
    </source>
</evidence>
<dbReference type="InterPro" id="IPR000742">
    <property type="entry name" value="EGF"/>
</dbReference>
<keyword evidence="5" id="KW-0175">Coiled coil</keyword>
<dbReference type="InterPro" id="IPR008805">
    <property type="entry name" value="RIB43A"/>
</dbReference>
<dbReference type="OMA" id="QICNSAK"/>
<name>T1HJW5_RHOPR</name>
<dbReference type="InterPro" id="IPR053255">
    <property type="entry name" value="EGF-like_domain"/>
</dbReference>
<evidence type="ECO:0000256" key="2">
    <source>
        <dbReference type="ARBA" id="ARBA00006875"/>
    </source>
</evidence>
<reference evidence="11" key="1">
    <citation type="submission" date="2015-05" db="UniProtKB">
        <authorList>
            <consortium name="EnsemblMetazoa"/>
        </authorList>
    </citation>
    <scope>IDENTIFICATION</scope>
</reference>
<comment type="subcellular location">
    <subcellularLocation>
        <location evidence="1">Cytoplasm</location>
        <location evidence="1">Cytoskeleton</location>
        <location evidence="1">Flagellum axoneme</location>
    </subcellularLocation>
</comment>
<comment type="similarity">
    <text evidence="2">Belongs to the RIB43A family.</text>
</comment>
<dbReference type="EMBL" id="ACPB03018402">
    <property type="status" value="NOT_ANNOTATED_CDS"/>
    <property type="molecule type" value="Genomic_DNA"/>
</dbReference>
<dbReference type="eggNOG" id="KOG1218">
    <property type="taxonomic scope" value="Eukaryota"/>
</dbReference>
<sequence length="580" mass="65890">MAMVPGKQMSGDSVPSGQPWHFYRVPGAQMFVIISTAYGDDEICEKTWTSNKTVRQSYIHSVSKYLGYCNSEICQKTQLQSRIEYRVKYEEFSHTLKYCCDGYEKVSAEPLACHPSCSPNCILGNCTGPGICTCIEGHKQRSSYECEPICDPPCVNAKCTYHNKCDCSENYKKDGTTNHICNPVCDEECQNGQCIRPQECQCFDGYKLSDQNKYYCLPHCGNCMNGICTKPKICECNDGYTKVNETCAPYCSRECIHGKCSQPEKCTCNDGYTSHAEDWNQCVPYCSEPCINSLCSEPGVCTCLQNYTKVNGSICEPVCNTPCKIGVCTAPDTCVCNASYKPITEYICEPDCTFKCEYLYIVPAVLLITGAILLIGIIYTIRKHSSSYREQDCTNALQAQKVNKKRELAKEIDVYRLTEQQKHKSREFDLNDPKKRFEEIHSPIESTNGSFLKFPSEDCDGEKAKAFNKQLGQFHAKEENENIINKNITHLDSDKDFMKEEKIEIEALGHDRFKRSQTAKSIMEYNLNKADCEREKRRLQKQQDIENEQARFKKFGIFGSFFETIINSNVFAKVFTEGVN</sequence>
<feature type="domain" description="EGF-like" evidence="10">
    <location>
        <begin position="149"/>
        <end position="182"/>
    </location>
</feature>
<dbReference type="InParanoid" id="T1HJW5"/>
<dbReference type="InterPro" id="IPR003341">
    <property type="entry name" value="Cys_rich_tripleX"/>
</dbReference>
<dbReference type="HOGENOM" id="CLU_470365_0_0_1"/>
<proteinExistence type="inferred from homology"/>
<feature type="domain" description="EGF-like" evidence="10">
    <location>
        <begin position="219"/>
        <end position="248"/>
    </location>
</feature>
<dbReference type="Gene3D" id="2.10.25.10">
    <property type="entry name" value="Laminin"/>
    <property type="match status" value="7"/>
</dbReference>